<dbReference type="EMBL" id="MCHY01000008">
    <property type="protein sequence ID" value="RKD23761.1"/>
    <property type="molecule type" value="Genomic_DNA"/>
</dbReference>
<keyword evidence="3" id="KW-1185">Reference proteome</keyword>
<dbReference type="InterPro" id="IPR000182">
    <property type="entry name" value="GNAT_dom"/>
</dbReference>
<dbReference type="AlphaFoldDB" id="A0A419SIB9"/>
<comment type="caution">
    <text evidence="2">The sequence shown here is derived from an EMBL/GenBank/DDBJ whole genome shotgun (WGS) entry which is preliminary data.</text>
</comment>
<feature type="domain" description="N-acetyltransferase" evidence="1">
    <location>
        <begin position="1"/>
        <end position="152"/>
    </location>
</feature>
<gene>
    <name evidence="2" type="ORF">BEP19_04850</name>
</gene>
<dbReference type="Pfam" id="PF13673">
    <property type="entry name" value="Acetyltransf_10"/>
    <property type="match status" value="1"/>
</dbReference>
<evidence type="ECO:0000313" key="3">
    <source>
        <dbReference type="Proteomes" id="UP000284219"/>
    </source>
</evidence>
<keyword evidence="2" id="KW-0808">Transferase</keyword>
<reference evidence="2 3" key="1">
    <citation type="submission" date="2016-08" db="EMBL/GenBank/DDBJ databases">
        <title>Novel Firmicute Genomes.</title>
        <authorList>
            <person name="Poppleton D.I."/>
            <person name="Gribaldo S."/>
        </authorList>
    </citation>
    <scope>NUCLEOTIDE SEQUENCE [LARGE SCALE GENOMIC DNA]</scope>
    <source>
        <strain evidence="2 3">RAOx-1</strain>
    </source>
</reference>
<name>A0A419SIB9_9BACL</name>
<sequence>MQVKQITPETLPAVRPKLIRFLNLHGDKRITRQGIRWLERLQAEKLNQKGDVILVAVEQKKLTGLLAISDYGRKESIVVVHRQHRQKKTGINLISEILKRVDKCYGRVALDNVPSLKMCFAMGMVGFKIIEGPTGKPTLWLGLGNWKKEDVE</sequence>
<evidence type="ECO:0000313" key="2">
    <source>
        <dbReference type="EMBL" id="RKD23761.1"/>
    </source>
</evidence>
<proteinExistence type="predicted"/>
<evidence type="ECO:0000259" key="1">
    <source>
        <dbReference type="PROSITE" id="PS51186"/>
    </source>
</evidence>
<dbReference type="PROSITE" id="PS51186">
    <property type="entry name" value="GNAT"/>
    <property type="match status" value="1"/>
</dbReference>
<organism evidence="2 3">
    <name type="scientific">Ammoniphilus oxalaticus</name>
    <dbReference type="NCBI Taxonomy" id="66863"/>
    <lineage>
        <taxon>Bacteria</taxon>
        <taxon>Bacillati</taxon>
        <taxon>Bacillota</taxon>
        <taxon>Bacilli</taxon>
        <taxon>Bacillales</taxon>
        <taxon>Paenibacillaceae</taxon>
        <taxon>Aneurinibacillus group</taxon>
        <taxon>Ammoniphilus</taxon>
    </lineage>
</organism>
<protein>
    <submittedName>
        <fullName evidence="2">GNAT family N-acetyltransferase</fullName>
    </submittedName>
</protein>
<dbReference type="SUPFAM" id="SSF55729">
    <property type="entry name" value="Acyl-CoA N-acyltransferases (Nat)"/>
    <property type="match status" value="1"/>
</dbReference>
<dbReference type="Proteomes" id="UP000284219">
    <property type="component" value="Unassembled WGS sequence"/>
</dbReference>
<accession>A0A419SIB9</accession>
<dbReference type="OrthoDB" id="2869300at2"/>
<dbReference type="GO" id="GO:0016747">
    <property type="term" value="F:acyltransferase activity, transferring groups other than amino-acyl groups"/>
    <property type="evidence" value="ECO:0007669"/>
    <property type="project" value="InterPro"/>
</dbReference>
<dbReference type="Gene3D" id="3.40.630.30">
    <property type="match status" value="1"/>
</dbReference>
<dbReference type="InterPro" id="IPR016181">
    <property type="entry name" value="Acyl_CoA_acyltransferase"/>
</dbReference>
<dbReference type="RefSeq" id="WP_120188988.1">
    <property type="nucleotide sequence ID" value="NZ_MCHY01000008.1"/>
</dbReference>